<dbReference type="EMBL" id="JBHRZH010000008">
    <property type="protein sequence ID" value="MFC3761367.1"/>
    <property type="molecule type" value="Genomic_DNA"/>
</dbReference>
<keyword evidence="4 5" id="KW-0472">Membrane</keyword>
<evidence type="ECO:0000313" key="6">
    <source>
        <dbReference type="EMBL" id="MFC3761367.1"/>
    </source>
</evidence>
<evidence type="ECO:0000256" key="5">
    <source>
        <dbReference type="SAM" id="Phobius"/>
    </source>
</evidence>
<protein>
    <submittedName>
        <fullName evidence="6">DoxX family protein</fullName>
    </submittedName>
</protein>
<evidence type="ECO:0000313" key="7">
    <source>
        <dbReference type="Proteomes" id="UP001595699"/>
    </source>
</evidence>
<reference evidence="7" key="1">
    <citation type="journal article" date="2019" name="Int. J. Syst. Evol. Microbiol.">
        <title>The Global Catalogue of Microorganisms (GCM) 10K type strain sequencing project: providing services to taxonomists for standard genome sequencing and annotation.</title>
        <authorList>
            <consortium name="The Broad Institute Genomics Platform"/>
            <consortium name="The Broad Institute Genome Sequencing Center for Infectious Disease"/>
            <person name="Wu L."/>
            <person name="Ma J."/>
        </authorList>
    </citation>
    <scope>NUCLEOTIDE SEQUENCE [LARGE SCALE GENOMIC DNA]</scope>
    <source>
        <strain evidence="7">CGMCC 4.7241</strain>
    </source>
</reference>
<keyword evidence="3 5" id="KW-1133">Transmembrane helix</keyword>
<feature type="transmembrane region" description="Helical" evidence="5">
    <location>
        <begin position="46"/>
        <end position="65"/>
    </location>
</feature>
<keyword evidence="7" id="KW-1185">Reference proteome</keyword>
<sequence length="123" mass="13105">MNTFLWVLQWIMAAAFLISGAVKIVRSKEQLASQMGWVNDFSGNTVKLIGTAEVLGAIGLVVPALTGIAVVLTPLAAVGLVLVMIGAIATHVRRKEYQIVVANVILLLIAAVIAWGRFGPYSF</sequence>
<name>A0ABV7Y9V1_9ACTN</name>
<accession>A0ABV7Y9V1</accession>
<evidence type="ECO:0000256" key="4">
    <source>
        <dbReference type="ARBA" id="ARBA00023136"/>
    </source>
</evidence>
<gene>
    <name evidence="6" type="ORF">ACFOUW_10985</name>
</gene>
<feature type="transmembrane region" description="Helical" evidence="5">
    <location>
        <begin position="6"/>
        <end position="25"/>
    </location>
</feature>
<feature type="transmembrane region" description="Helical" evidence="5">
    <location>
        <begin position="71"/>
        <end position="92"/>
    </location>
</feature>
<comment type="caution">
    <text evidence="6">The sequence shown here is derived from an EMBL/GenBank/DDBJ whole genome shotgun (WGS) entry which is preliminary data.</text>
</comment>
<comment type="subcellular location">
    <subcellularLocation>
        <location evidence="1">Membrane</location>
        <topology evidence="1">Multi-pass membrane protein</topology>
    </subcellularLocation>
</comment>
<evidence type="ECO:0000256" key="2">
    <source>
        <dbReference type="ARBA" id="ARBA00022692"/>
    </source>
</evidence>
<dbReference type="RefSeq" id="WP_205118435.1">
    <property type="nucleotide sequence ID" value="NZ_JAFBCM010000001.1"/>
</dbReference>
<proteinExistence type="predicted"/>
<dbReference type="Proteomes" id="UP001595699">
    <property type="component" value="Unassembled WGS sequence"/>
</dbReference>
<evidence type="ECO:0000256" key="1">
    <source>
        <dbReference type="ARBA" id="ARBA00004141"/>
    </source>
</evidence>
<evidence type="ECO:0000256" key="3">
    <source>
        <dbReference type="ARBA" id="ARBA00022989"/>
    </source>
</evidence>
<dbReference type="InterPro" id="IPR032808">
    <property type="entry name" value="DoxX"/>
</dbReference>
<keyword evidence="2 5" id="KW-0812">Transmembrane</keyword>
<organism evidence="6 7">
    <name type="scientific">Tenggerimyces flavus</name>
    <dbReference type="NCBI Taxonomy" id="1708749"/>
    <lineage>
        <taxon>Bacteria</taxon>
        <taxon>Bacillati</taxon>
        <taxon>Actinomycetota</taxon>
        <taxon>Actinomycetes</taxon>
        <taxon>Propionibacteriales</taxon>
        <taxon>Nocardioidaceae</taxon>
        <taxon>Tenggerimyces</taxon>
    </lineage>
</organism>
<feature type="transmembrane region" description="Helical" evidence="5">
    <location>
        <begin position="99"/>
        <end position="118"/>
    </location>
</feature>
<dbReference type="Pfam" id="PF13564">
    <property type="entry name" value="DoxX_2"/>
    <property type="match status" value="1"/>
</dbReference>